<dbReference type="InterPro" id="IPR013785">
    <property type="entry name" value="Aldolase_TIM"/>
</dbReference>
<evidence type="ECO:0000256" key="2">
    <source>
        <dbReference type="SAM" id="MobiDB-lite"/>
    </source>
</evidence>
<dbReference type="EMBL" id="KL197714">
    <property type="protein sequence ID" value="KDQ60312.1"/>
    <property type="molecule type" value="Genomic_DNA"/>
</dbReference>
<dbReference type="AlphaFoldDB" id="A0A067Q9W4"/>
<gene>
    <name evidence="3" type="ORF">JAAARDRAFT_174366</name>
</gene>
<feature type="compositionally biased region" description="Polar residues" evidence="2">
    <location>
        <begin position="283"/>
        <end position="295"/>
    </location>
</feature>
<dbReference type="InterPro" id="IPR001585">
    <property type="entry name" value="TAL/FSA"/>
</dbReference>
<dbReference type="SUPFAM" id="SSF51569">
    <property type="entry name" value="Aldolase"/>
    <property type="match status" value="1"/>
</dbReference>
<dbReference type="InParanoid" id="A0A067Q9W4"/>
<evidence type="ECO:0000256" key="1">
    <source>
        <dbReference type="ARBA" id="ARBA00023270"/>
    </source>
</evidence>
<dbReference type="GO" id="GO:0005975">
    <property type="term" value="P:carbohydrate metabolic process"/>
    <property type="evidence" value="ECO:0007669"/>
    <property type="project" value="InterPro"/>
</dbReference>
<dbReference type="GO" id="GO:0009052">
    <property type="term" value="P:pentose-phosphate shunt, non-oxidative branch"/>
    <property type="evidence" value="ECO:0007669"/>
    <property type="project" value="TreeGrafter"/>
</dbReference>
<organism evidence="3 4">
    <name type="scientific">Jaapia argillacea MUCL 33604</name>
    <dbReference type="NCBI Taxonomy" id="933084"/>
    <lineage>
        <taxon>Eukaryota</taxon>
        <taxon>Fungi</taxon>
        <taxon>Dikarya</taxon>
        <taxon>Basidiomycota</taxon>
        <taxon>Agaricomycotina</taxon>
        <taxon>Agaricomycetes</taxon>
        <taxon>Agaricomycetidae</taxon>
        <taxon>Jaapiales</taxon>
        <taxon>Jaapiaceae</taxon>
        <taxon>Jaapia</taxon>
    </lineage>
</organism>
<evidence type="ECO:0000313" key="3">
    <source>
        <dbReference type="EMBL" id="KDQ60312.1"/>
    </source>
</evidence>
<proteinExistence type="predicted"/>
<dbReference type="Gene3D" id="3.20.20.70">
    <property type="entry name" value="Aldolase class I"/>
    <property type="match status" value="1"/>
</dbReference>
<evidence type="ECO:0000313" key="4">
    <source>
        <dbReference type="Proteomes" id="UP000027265"/>
    </source>
</evidence>
<accession>A0A067Q9W4</accession>
<dbReference type="STRING" id="933084.A0A067Q9W4"/>
<dbReference type="Pfam" id="PF00923">
    <property type="entry name" value="TAL_FSA"/>
    <property type="match status" value="1"/>
</dbReference>
<dbReference type="PANTHER" id="PTHR10683:SF39">
    <property type="entry name" value="TRANSALDOLASE"/>
    <property type="match status" value="1"/>
</dbReference>
<dbReference type="Proteomes" id="UP000027265">
    <property type="component" value="Unassembled WGS sequence"/>
</dbReference>
<keyword evidence="4" id="KW-1185">Reference proteome</keyword>
<dbReference type="HOGENOM" id="CLU_047470_1_0_1"/>
<name>A0A067Q9W4_9AGAM</name>
<dbReference type="OrthoDB" id="1711136at2759"/>
<dbReference type="PANTHER" id="PTHR10683">
    <property type="entry name" value="TRANSALDOLASE"/>
    <property type="match status" value="1"/>
</dbReference>
<feature type="region of interest" description="Disordered" evidence="2">
    <location>
        <begin position="263"/>
        <end position="295"/>
    </location>
</feature>
<dbReference type="GO" id="GO:0004801">
    <property type="term" value="F:transaldolase activity"/>
    <property type="evidence" value="ECO:0007669"/>
    <property type="project" value="TreeGrafter"/>
</dbReference>
<evidence type="ECO:0008006" key="5">
    <source>
        <dbReference type="Google" id="ProtNLM"/>
    </source>
</evidence>
<protein>
    <recommendedName>
        <fullName evidence="5">Transaldolase</fullName>
    </recommendedName>
</protein>
<keyword evidence="1" id="KW-0704">Schiff base</keyword>
<sequence>MSDISLLSQISSTVTIDVDSMDPQVAAGFESIYQFCDMTSNQAIVYNESIRKERTHILKSVIQAAKESHKNIEGAVDDAVNLLTVLLAKEVFPYLKGRVHAQTSPSAAYDTEATVQHAKELVSVFEQNGIPRSRVCIKIPATPESIIACRRLEQEGIRTLATSLFSVPQAVAASQAGCLYVAPYFNELRAHFEPSLWKEYKDPAKEHPMSPVISAIVQTFKTIGSTTLVMPASIVTAAEVKALASLHPDHITIPGAVLAQLKAPVSSSPQTPQPHHPELDTSIPLQHQSESKGTSTTYVEGDYLAHGGRLLREALAADGESSRRLADALEIFGEMEKKTKQLIRSEMEKL</sequence>
<reference evidence="4" key="1">
    <citation type="journal article" date="2014" name="Proc. Natl. Acad. Sci. U.S.A.">
        <title>Extensive sampling of basidiomycete genomes demonstrates inadequacy of the white-rot/brown-rot paradigm for wood decay fungi.</title>
        <authorList>
            <person name="Riley R."/>
            <person name="Salamov A.A."/>
            <person name="Brown D.W."/>
            <person name="Nagy L.G."/>
            <person name="Floudas D."/>
            <person name="Held B.W."/>
            <person name="Levasseur A."/>
            <person name="Lombard V."/>
            <person name="Morin E."/>
            <person name="Otillar R."/>
            <person name="Lindquist E.A."/>
            <person name="Sun H."/>
            <person name="LaButti K.M."/>
            <person name="Schmutz J."/>
            <person name="Jabbour D."/>
            <person name="Luo H."/>
            <person name="Baker S.E."/>
            <person name="Pisabarro A.G."/>
            <person name="Walton J.D."/>
            <person name="Blanchette R.A."/>
            <person name="Henrissat B."/>
            <person name="Martin F."/>
            <person name="Cullen D."/>
            <person name="Hibbett D.S."/>
            <person name="Grigoriev I.V."/>
        </authorList>
    </citation>
    <scope>NUCLEOTIDE SEQUENCE [LARGE SCALE GENOMIC DNA]</scope>
    <source>
        <strain evidence="4">MUCL 33604</strain>
    </source>
</reference>